<evidence type="ECO:0000313" key="4">
    <source>
        <dbReference type="Proteomes" id="UP000886748"/>
    </source>
</evidence>
<dbReference type="PANTHER" id="PTHR23422:SF9">
    <property type="entry name" value="ZN-DEPENDENT HYDROLASE"/>
    <property type="match status" value="1"/>
</dbReference>
<keyword evidence="2" id="KW-0378">Hydrolase</keyword>
<dbReference type="InterPro" id="IPR039461">
    <property type="entry name" value="Peptidase_M49"/>
</dbReference>
<dbReference type="GO" id="GO:0046872">
    <property type="term" value="F:metal ion binding"/>
    <property type="evidence" value="ECO:0007669"/>
    <property type="project" value="UniProtKB-KW"/>
</dbReference>
<accession>A0A9D1SRP6</accession>
<dbReference type="GO" id="GO:0005737">
    <property type="term" value="C:cytoplasm"/>
    <property type="evidence" value="ECO:0007669"/>
    <property type="project" value="TreeGrafter"/>
</dbReference>
<protein>
    <submittedName>
        <fullName evidence="3">Uncharacterized protein</fullName>
    </submittedName>
</protein>
<evidence type="ECO:0000256" key="2">
    <source>
        <dbReference type="ARBA" id="ARBA00022801"/>
    </source>
</evidence>
<name>A0A9D1SRP6_9CLOT</name>
<proteinExistence type="predicted"/>
<reference evidence="3" key="2">
    <citation type="journal article" date="2021" name="PeerJ">
        <title>Extensive microbial diversity within the chicken gut microbiome revealed by metagenomics and culture.</title>
        <authorList>
            <person name="Gilroy R."/>
            <person name="Ravi A."/>
            <person name="Getino M."/>
            <person name="Pursley I."/>
            <person name="Horton D.L."/>
            <person name="Alikhan N.F."/>
            <person name="Baker D."/>
            <person name="Gharbi K."/>
            <person name="Hall N."/>
            <person name="Watson M."/>
            <person name="Adriaenssens E.M."/>
            <person name="Foster-Nyarko E."/>
            <person name="Jarju S."/>
            <person name="Secka A."/>
            <person name="Antonio M."/>
            <person name="Oren A."/>
            <person name="Chaudhuri R.R."/>
            <person name="La Ragione R."/>
            <person name="Hildebrand F."/>
            <person name="Pallen M.J."/>
        </authorList>
    </citation>
    <scope>NUCLEOTIDE SEQUENCE</scope>
    <source>
        <strain evidence="3">CHK154-7741</strain>
    </source>
</reference>
<organism evidence="3 4">
    <name type="scientific">Candidatus Limenecus avicola</name>
    <dbReference type="NCBI Taxonomy" id="2840847"/>
    <lineage>
        <taxon>Bacteria</taxon>
        <taxon>Bacillati</taxon>
        <taxon>Bacillota</taxon>
        <taxon>Clostridia</taxon>
        <taxon>Eubacteriales</taxon>
        <taxon>Clostridiaceae</taxon>
        <taxon>Clostridiaceae incertae sedis</taxon>
        <taxon>Candidatus Limenecus</taxon>
    </lineage>
</organism>
<reference evidence="3" key="1">
    <citation type="submission" date="2020-10" db="EMBL/GenBank/DDBJ databases">
        <authorList>
            <person name="Gilroy R."/>
        </authorList>
    </citation>
    <scope>NUCLEOTIDE SEQUENCE</scope>
    <source>
        <strain evidence="3">CHK154-7741</strain>
    </source>
</reference>
<evidence type="ECO:0000256" key="1">
    <source>
        <dbReference type="ARBA" id="ARBA00022723"/>
    </source>
</evidence>
<sequence>MKINRINNLNSVYYSKNNAKSEHSGSVKYESNSNVLSHQLNSLAYANKYMTALSFKGALDSEEKNFKLNLNFDELKRRTSPDNFAAYTLIDENNDAYKKLSQGDKTALKHLVKAAKILEEVYLVQDNPHNIEFKNYLEEQTLKGNEQARLTLQLFNAQKGINAKDIEGGSVNLARGIEPKPQRGFYPEDLTEDEFHNILILMIKKNKIAEVKKILNQRTMVERDGKYLKATDYTDYFKEQFVNAATELELAALTSSNDDFNRYLILQANALMMNNPYMDALADKKWAKLQDTPLEFTITRESYDDRMTPSVNKNKKLSAMLKKLGITPYAKDNIGVRVGIVNKEGTEYLLTIKDYMPLMADNMPFKEEYEQNISQNDNKQTMVDVEMVDMTGQLGAYRGAISLASNLPNNDKLSVISGGGKRNVYHIQMREAKYADNITKKLDAILNKSQHKYFDIQALHDFTILHENVHSLGPKNGTEKLGIYKNTIEENKADMGALVMLDVLTKKGFYTPLQQKKLLVSYFSAYVQKGPDFSNAHRLRNIMQNNFFIKEGALSVDDNGIMTVNFEKVTPAANKMLKQIIRLQLDGTQKDAQEYIKQNAVWSDELDKIAHNIKQADSTLNARIVSPLADKLAVQ</sequence>
<evidence type="ECO:0000313" key="3">
    <source>
        <dbReference type="EMBL" id="HIU92351.1"/>
    </source>
</evidence>
<dbReference type="EMBL" id="DVOD01000031">
    <property type="protein sequence ID" value="HIU92351.1"/>
    <property type="molecule type" value="Genomic_DNA"/>
</dbReference>
<gene>
    <name evidence="3" type="ORF">IAD26_04360</name>
</gene>
<dbReference type="AlphaFoldDB" id="A0A9D1SRP6"/>
<comment type="caution">
    <text evidence="3">The sequence shown here is derived from an EMBL/GenBank/DDBJ whole genome shotgun (WGS) entry which is preliminary data.</text>
</comment>
<keyword evidence="1" id="KW-0479">Metal-binding</keyword>
<dbReference type="GO" id="GO:0008239">
    <property type="term" value="F:dipeptidyl-peptidase activity"/>
    <property type="evidence" value="ECO:0007669"/>
    <property type="project" value="TreeGrafter"/>
</dbReference>
<dbReference type="PANTHER" id="PTHR23422">
    <property type="entry name" value="DIPEPTIDYL PEPTIDASE III-RELATED"/>
    <property type="match status" value="1"/>
</dbReference>
<dbReference type="Proteomes" id="UP000886748">
    <property type="component" value="Unassembled WGS sequence"/>
</dbReference>